<sequence length="60" mass="6724">MAPMSTPYQQTIELGEQGNIVLPESICHHLSLQPGEKLILTLEPDNSLRLTSLRIQIQNL</sequence>
<organism evidence="1 2">
    <name type="scientific">Dulcicalothrix desertica PCC 7102</name>
    <dbReference type="NCBI Taxonomy" id="232991"/>
    <lineage>
        <taxon>Bacteria</taxon>
        <taxon>Bacillati</taxon>
        <taxon>Cyanobacteriota</taxon>
        <taxon>Cyanophyceae</taxon>
        <taxon>Nostocales</taxon>
        <taxon>Calotrichaceae</taxon>
        <taxon>Dulcicalothrix</taxon>
    </lineage>
</organism>
<accession>A0A3S1ASF2</accession>
<comment type="caution">
    <text evidence="1">The sequence shown here is derived from an EMBL/GenBank/DDBJ whole genome shotgun (WGS) entry which is preliminary data.</text>
</comment>
<name>A0A3S1ASF2_9CYAN</name>
<dbReference type="RefSeq" id="WP_127078292.1">
    <property type="nucleotide sequence ID" value="NZ_RSCL01000001.1"/>
</dbReference>
<evidence type="ECO:0000313" key="1">
    <source>
        <dbReference type="EMBL" id="RUT09882.1"/>
    </source>
</evidence>
<gene>
    <name evidence="1" type="ORF">DSM106972_003770</name>
</gene>
<keyword evidence="2" id="KW-1185">Reference proteome</keyword>
<reference evidence="1" key="1">
    <citation type="submission" date="2018-12" db="EMBL/GenBank/DDBJ databases">
        <authorList>
            <person name="Will S."/>
            <person name="Neumann-Schaal M."/>
            <person name="Henke P."/>
        </authorList>
    </citation>
    <scope>NUCLEOTIDE SEQUENCE</scope>
    <source>
        <strain evidence="1">PCC 7102</strain>
    </source>
</reference>
<dbReference type="InterPro" id="IPR037914">
    <property type="entry name" value="SpoVT-AbrB_sf"/>
</dbReference>
<dbReference type="SUPFAM" id="SSF89447">
    <property type="entry name" value="AbrB/MazE/MraZ-like"/>
    <property type="match status" value="1"/>
</dbReference>
<evidence type="ECO:0008006" key="3">
    <source>
        <dbReference type="Google" id="ProtNLM"/>
    </source>
</evidence>
<dbReference type="AlphaFoldDB" id="A0A3S1ASF2"/>
<dbReference type="EMBL" id="RSCL01000001">
    <property type="protein sequence ID" value="RUT09882.1"/>
    <property type="molecule type" value="Genomic_DNA"/>
</dbReference>
<reference evidence="1" key="2">
    <citation type="journal article" date="2019" name="Genome Biol. Evol.">
        <title>Day and night: Metabolic profiles and evolutionary relationships of six axenic non-marine cyanobacteria.</title>
        <authorList>
            <person name="Will S.E."/>
            <person name="Henke P."/>
            <person name="Boedeker C."/>
            <person name="Huang S."/>
            <person name="Brinkmann H."/>
            <person name="Rohde M."/>
            <person name="Jarek M."/>
            <person name="Friedl T."/>
            <person name="Seufert S."/>
            <person name="Schumacher M."/>
            <person name="Overmann J."/>
            <person name="Neumann-Schaal M."/>
            <person name="Petersen J."/>
        </authorList>
    </citation>
    <scope>NUCLEOTIDE SEQUENCE [LARGE SCALE GENOMIC DNA]</scope>
    <source>
        <strain evidence="1">PCC 7102</strain>
    </source>
</reference>
<protein>
    <recommendedName>
        <fullName evidence="3">SpoVT-AbrB domain-containing protein</fullName>
    </recommendedName>
</protein>
<evidence type="ECO:0000313" key="2">
    <source>
        <dbReference type="Proteomes" id="UP000271624"/>
    </source>
</evidence>
<dbReference type="Proteomes" id="UP000271624">
    <property type="component" value="Unassembled WGS sequence"/>
</dbReference>
<proteinExistence type="predicted"/>